<dbReference type="Gene3D" id="3.20.20.190">
    <property type="entry name" value="Phosphatidylinositol (PI) phosphodiesterase"/>
    <property type="match status" value="1"/>
</dbReference>
<gene>
    <name evidence="3" type="ORF">QRT05_02020</name>
</gene>
<evidence type="ECO:0000256" key="1">
    <source>
        <dbReference type="ARBA" id="ARBA00022801"/>
    </source>
</evidence>
<feature type="domain" description="GP-PDE" evidence="2">
    <location>
        <begin position="10"/>
        <end position="254"/>
    </location>
</feature>
<comment type="caution">
    <text evidence="3">The sequence shown here is derived from an EMBL/GenBank/DDBJ whole genome shotgun (WGS) entry which is preliminary data.</text>
</comment>
<organism evidence="3 4">
    <name type="scientific">Cellulomonas edaphi</name>
    <dbReference type="NCBI Taxonomy" id="3053468"/>
    <lineage>
        <taxon>Bacteria</taxon>
        <taxon>Bacillati</taxon>
        <taxon>Actinomycetota</taxon>
        <taxon>Actinomycetes</taxon>
        <taxon>Micrococcales</taxon>
        <taxon>Cellulomonadaceae</taxon>
        <taxon>Cellulomonas</taxon>
    </lineage>
</organism>
<dbReference type="RefSeq" id="WP_289444755.1">
    <property type="nucleotide sequence ID" value="NZ_JAUCGR010000001.1"/>
</dbReference>
<name>A0ABT7S3A0_9CELL</name>
<evidence type="ECO:0000259" key="2">
    <source>
        <dbReference type="PROSITE" id="PS51704"/>
    </source>
</evidence>
<dbReference type="PANTHER" id="PTHR22958">
    <property type="entry name" value="GLYCEROPHOSPHORYL DIESTER PHOSPHODIESTERASE"/>
    <property type="match status" value="1"/>
</dbReference>
<evidence type="ECO:0000313" key="3">
    <source>
        <dbReference type="EMBL" id="MDM7830099.1"/>
    </source>
</evidence>
<dbReference type="InterPro" id="IPR017946">
    <property type="entry name" value="PLC-like_Pdiesterase_TIM-brl"/>
</dbReference>
<dbReference type="SUPFAM" id="SSF51695">
    <property type="entry name" value="PLC-like phosphodiesterases"/>
    <property type="match status" value="1"/>
</dbReference>
<accession>A0ABT7S3A0</accession>
<dbReference type="InterPro" id="IPR051578">
    <property type="entry name" value="GDPD"/>
</dbReference>
<protein>
    <submittedName>
        <fullName evidence="3">Glycerophosphodiester phosphodiesterase</fullName>
    </submittedName>
</protein>
<dbReference type="Proteomes" id="UP001321453">
    <property type="component" value="Unassembled WGS sequence"/>
</dbReference>
<dbReference type="Pfam" id="PF03009">
    <property type="entry name" value="GDPD"/>
    <property type="match status" value="1"/>
</dbReference>
<dbReference type="EMBL" id="JAUCGR010000001">
    <property type="protein sequence ID" value="MDM7830099.1"/>
    <property type="molecule type" value="Genomic_DNA"/>
</dbReference>
<dbReference type="CDD" id="cd08556">
    <property type="entry name" value="GDPD"/>
    <property type="match status" value="1"/>
</dbReference>
<evidence type="ECO:0000313" key="4">
    <source>
        <dbReference type="Proteomes" id="UP001321453"/>
    </source>
</evidence>
<sequence>MTDTALPARPVVVGHRGRGRSFAPLRPPAHALVENTRASFVAAHEAGAQWVELDVVASQDGVPFLWHNHYAGGRPVHTVPARELDELGIERFADLSADLPPGLGVDVEIKPLPVTAGPGRHGERVILEQVLAMAQTRPVLWSSFDPAIAATGRDAGLRSAWITRQKYPLHEAVMAAANLRVDAVVVHGLTTLEAGDARDLAWGWQVAARSGVRVWCWDVSIGRIGELAGAGVTGFCTDEVPEAAAVLRALEGGG</sequence>
<keyword evidence="1" id="KW-0378">Hydrolase</keyword>
<keyword evidence="4" id="KW-1185">Reference proteome</keyword>
<dbReference type="InterPro" id="IPR030395">
    <property type="entry name" value="GP_PDE_dom"/>
</dbReference>
<proteinExistence type="predicted"/>
<reference evidence="3 4" key="1">
    <citation type="submission" date="2023-06" db="EMBL/GenBank/DDBJ databases">
        <title>Cellulomonas sp. MW9 Whole genome sequence.</title>
        <authorList>
            <person name="Park S."/>
        </authorList>
    </citation>
    <scope>NUCLEOTIDE SEQUENCE [LARGE SCALE GENOMIC DNA]</scope>
    <source>
        <strain evidence="3 4">MW9</strain>
    </source>
</reference>
<dbReference type="PROSITE" id="PS51704">
    <property type="entry name" value="GP_PDE"/>
    <property type="match status" value="1"/>
</dbReference>
<dbReference type="PANTHER" id="PTHR22958:SF1">
    <property type="entry name" value="GLYCEROPHOSPHOCHOLINE PHOSPHODIESTERASE GPCPD1"/>
    <property type="match status" value="1"/>
</dbReference>